<dbReference type="AlphaFoldDB" id="A0A3P5XR50"/>
<sequence>MHGALTALTEALAELATLTVEPNAIEPNASEPRTVDPEVVQPDASESGSAGPDTDGIHSSTGPGNQEGSCQPSGREVDPWAAVDVLELARENRLERLGCIRRLEAHLAAIKTLTLAECISIDDALTPPNTTPTHEKARAMSLVAEVSGVLTLGAGASNTLLNTAHQLVTTQPLTLAALANGDISYQHARALCDETTDLAPTHAAALEEHLFNPASTPAGDLIPGRLKAKARTWRERHHPDSIQERHTRSATNRRVEHTPDHDGMAWINAYLPAHTAEAIYNRVTAISRALQHPSETRTLTQLRADVLATAALTAGLSTHLSPHATTSPDDCVAEDWATAPDEGNSTSVTTDTAMVGAVNQIGSTAGGTGSGLAGSGLAGSGLVDDPGYGVPGDAFREALGLGKVPTPAAQVLITVPILALLGITEEPAVLDGHGPIPPSLARELFAHGAGSFYRVLVDPRNGAPLDIGRTRYRLTTAMRRWLTLRDAHCTFPGCSNHSADNDIDHLTAWHENGTTSITNTAQLCPKHHRLKHNSTWTPTPATTATPPGWTSPSGRYYPAEQSLNEPTHLPPHWTQQKQADSAMLPDQHDSPSQPSQPILAAPFRQNTHEDGRELSGRPGSSEQLARENWTEPGLVYAMLGTPAIHHPGMLATPEPDDFWQQDGLNQNPAGHPYPEDPTPYGHPPQPTATPPRFLVPQPA</sequence>
<gene>
    <name evidence="3" type="ORF">PSET11_02552</name>
</gene>
<feature type="region of interest" description="Disordered" evidence="1">
    <location>
        <begin position="647"/>
        <end position="699"/>
    </location>
</feature>
<feature type="compositionally biased region" description="Polar residues" evidence="1">
    <location>
        <begin position="57"/>
        <end position="72"/>
    </location>
</feature>
<dbReference type="Gene3D" id="1.10.30.50">
    <property type="match status" value="1"/>
</dbReference>
<dbReference type="InterPro" id="IPR003615">
    <property type="entry name" value="HNH_nuc"/>
</dbReference>
<evidence type="ECO:0000313" key="3">
    <source>
        <dbReference type="EMBL" id="VDC30438.1"/>
    </source>
</evidence>
<accession>A0A3P5XR50</accession>
<dbReference type="EMBL" id="UXAU01000037">
    <property type="protein sequence ID" value="VDC30438.1"/>
    <property type="molecule type" value="Genomic_DNA"/>
</dbReference>
<organism evidence="3 4">
    <name type="scientific">Arthrobacter ulcerisalmonis</name>
    <dbReference type="NCBI Taxonomy" id="2483813"/>
    <lineage>
        <taxon>Bacteria</taxon>
        <taxon>Bacillati</taxon>
        <taxon>Actinomycetota</taxon>
        <taxon>Actinomycetes</taxon>
        <taxon>Micrococcales</taxon>
        <taxon>Micrococcaceae</taxon>
        <taxon>Arthrobacter</taxon>
    </lineage>
</organism>
<name>A0A3P5XR50_9MICC</name>
<dbReference type="InterPro" id="IPR003870">
    <property type="entry name" value="DUF222"/>
</dbReference>
<proteinExistence type="predicted"/>
<feature type="compositionally biased region" description="Basic and acidic residues" evidence="1">
    <location>
        <begin position="237"/>
        <end position="257"/>
    </location>
</feature>
<dbReference type="SMART" id="SM00507">
    <property type="entry name" value="HNHc"/>
    <property type="match status" value="1"/>
</dbReference>
<feature type="compositionally biased region" description="Low complexity" evidence="1">
    <location>
        <begin position="535"/>
        <end position="554"/>
    </location>
</feature>
<feature type="region of interest" description="Disordered" evidence="1">
    <location>
        <begin position="232"/>
        <end position="257"/>
    </location>
</feature>
<keyword evidence="4" id="KW-1185">Reference proteome</keyword>
<dbReference type="CDD" id="cd00085">
    <property type="entry name" value="HNHc"/>
    <property type="match status" value="1"/>
</dbReference>
<evidence type="ECO:0000259" key="2">
    <source>
        <dbReference type="SMART" id="SM00507"/>
    </source>
</evidence>
<evidence type="ECO:0000256" key="1">
    <source>
        <dbReference type="SAM" id="MobiDB-lite"/>
    </source>
</evidence>
<protein>
    <recommendedName>
        <fullName evidence="2">HNH nuclease domain-containing protein</fullName>
    </recommendedName>
</protein>
<feature type="region of interest" description="Disordered" evidence="1">
    <location>
        <begin position="23"/>
        <end position="76"/>
    </location>
</feature>
<evidence type="ECO:0000313" key="4">
    <source>
        <dbReference type="Proteomes" id="UP000280861"/>
    </source>
</evidence>
<feature type="compositionally biased region" description="Pro residues" evidence="1">
    <location>
        <begin position="675"/>
        <end position="689"/>
    </location>
</feature>
<dbReference type="Pfam" id="PF02720">
    <property type="entry name" value="DUF222"/>
    <property type="match status" value="1"/>
</dbReference>
<reference evidence="3 4" key="1">
    <citation type="submission" date="2018-11" db="EMBL/GenBank/DDBJ databases">
        <authorList>
            <person name="Criscuolo A."/>
        </authorList>
    </citation>
    <scope>NUCLEOTIDE SEQUENCE [LARGE SCALE GENOMIC DNA]</scope>
    <source>
        <strain evidence="3">AT11b</strain>
    </source>
</reference>
<dbReference type="Proteomes" id="UP000280861">
    <property type="component" value="Unassembled WGS sequence"/>
</dbReference>
<feature type="domain" description="HNH nuclease" evidence="2">
    <location>
        <begin position="477"/>
        <end position="529"/>
    </location>
</feature>
<feature type="region of interest" description="Disordered" evidence="1">
    <location>
        <begin position="531"/>
        <end position="598"/>
    </location>
</feature>